<proteinExistence type="predicted"/>
<sequence length="955" mass="110317">MSCPHHEFFDLYCCLSDEFLISNPQLQTSSYYKQKIYRNTNALESSLFSSSRRSKYKPKHLLHPYKLLKDDIHTFEKTMKNKIMSIESSDHEVEFYMEKKPTVTVKHHQHTSQMADGDKKNTFHQYQQQRFTNNQEHIIDMIHKDIIRPIPRKPLLVNDSLKRSFITRSTLPLNRTSTWRKLQANITASQFDHIQQFQQQQYSRSLVPCPIMLSPLSKPSEITKLMSNTSDTSISSTSLLIDSSANLSDTNSLVMNSRKTIQPSKISSIENIITENKINHSSHIFKENSINISLQNSSNESSIHKNEDIEEFKPVTETISPIQVPSILLNDILISSFMPNIDNNKTSFILIGDTTDLIEHLVIDQIPTTSSIESKCISEENDQLKRVPLLSESIEELCFLIRKLIQYELTEQNITSLQVTITNQLAILLTYLASSNNEKIMFELLKKNTVEKMTSTNENDFSLQQPIVSNTGTQTNIQSETMLESSNNSQFHTNSMHDIVELDVHEPESSKIKQKTTIDTLSHTDLISTSVTLNLSGHRLNHTLSDTYIYHIHHHQQYSSSHHKLISYSETTIHSLMHRFHQQWSTKKEETKRLLKCIGQKLQHYIELESSNTCLEASTEFTPDFLLTTINTLKYDENDQTEQFGIDIDKQDYQTDTLTFNSSEKDNHDQYPFTLIRTYQSINKSQIEEDNSLFLNNSTSVSCDDDFISPVINRLNNKTYCCQLLEPFRNLNQWQIPILPKKSKSIDLIYEKQMAKINCKHLRTRSNLNNRINISGKRVLIKSNSLSLSIQGQEQLKKSSILNYNNNYHQHSRSSTSNDSLYTLDSDTLDKNSPDLYRRSSDNIQLLTNFSKSDEFNLHSSHPNIYQKYNKSIETTCLPTTVSSDLSEINDKLNSNIILAENLLDMLDSLNNPAKNSLTINSDVLHMYIRQFLIQFDASIRLARNKRRKKKKVIH</sequence>
<dbReference type="Proteomes" id="UP000663832">
    <property type="component" value="Unassembled WGS sequence"/>
</dbReference>
<dbReference type="EMBL" id="CAJNOM010000040">
    <property type="protein sequence ID" value="CAF0889724.1"/>
    <property type="molecule type" value="Genomic_DNA"/>
</dbReference>
<dbReference type="AlphaFoldDB" id="A0A813YWD2"/>
<gene>
    <name evidence="1" type="ORF">BJG266_LOCUS24</name>
    <name evidence="2" type="ORF">QVE165_LOCUS8878</name>
</gene>
<protein>
    <submittedName>
        <fullName evidence="2">Uncharacterized protein</fullName>
    </submittedName>
</protein>
<reference evidence="2" key="1">
    <citation type="submission" date="2021-02" db="EMBL/GenBank/DDBJ databases">
        <authorList>
            <person name="Nowell W R."/>
        </authorList>
    </citation>
    <scope>NUCLEOTIDE SEQUENCE</scope>
</reference>
<evidence type="ECO:0000313" key="3">
    <source>
        <dbReference type="Proteomes" id="UP000663832"/>
    </source>
</evidence>
<keyword evidence="3" id="KW-1185">Reference proteome</keyword>
<comment type="caution">
    <text evidence="2">The sequence shown here is derived from an EMBL/GenBank/DDBJ whole genome shotgun (WGS) entry which is preliminary data.</text>
</comment>
<organism evidence="2 3">
    <name type="scientific">Adineta steineri</name>
    <dbReference type="NCBI Taxonomy" id="433720"/>
    <lineage>
        <taxon>Eukaryota</taxon>
        <taxon>Metazoa</taxon>
        <taxon>Spiralia</taxon>
        <taxon>Gnathifera</taxon>
        <taxon>Rotifera</taxon>
        <taxon>Eurotatoria</taxon>
        <taxon>Bdelloidea</taxon>
        <taxon>Adinetida</taxon>
        <taxon>Adinetidae</taxon>
        <taxon>Adineta</taxon>
    </lineage>
</organism>
<dbReference type="EMBL" id="CAJNOI010000001">
    <property type="protein sequence ID" value="CAF0718891.1"/>
    <property type="molecule type" value="Genomic_DNA"/>
</dbReference>
<dbReference type="OrthoDB" id="10015540at2759"/>
<name>A0A813YWD2_9BILA</name>
<evidence type="ECO:0000313" key="2">
    <source>
        <dbReference type="EMBL" id="CAF0889724.1"/>
    </source>
</evidence>
<evidence type="ECO:0000313" key="1">
    <source>
        <dbReference type="EMBL" id="CAF0718891.1"/>
    </source>
</evidence>
<dbReference type="Proteomes" id="UP000663877">
    <property type="component" value="Unassembled WGS sequence"/>
</dbReference>
<accession>A0A813YWD2</accession>